<keyword evidence="9" id="KW-0238">DNA-binding</keyword>
<organism evidence="19 20">
    <name type="scientific">Actinoallomurus vinaceus</name>
    <dbReference type="NCBI Taxonomy" id="1080074"/>
    <lineage>
        <taxon>Bacteria</taxon>
        <taxon>Bacillati</taxon>
        <taxon>Actinomycetota</taxon>
        <taxon>Actinomycetes</taxon>
        <taxon>Streptosporangiales</taxon>
        <taxon>Thermomonosporaceae</taxon>
        <taxon>Actinoallomurus</taxon>
    </lineage>
</organism>
<evidence type="ECO:0000256" key="9">
    <source>
        <dbReference type="ARBA" id="ARBA00023125"/>
    </source>
</evidence>
<dbReference type="InterPro" id="IPR011604">
    <property type="entry name" value="PDDEXK-like_dom_sf"/>
</dbReference>
<evidence type="ECO:0000256" key="11">
    <source>
        <dbReference type="ARBA" id="ARBA00023235"/>
    </source>
</evidence>
<evidence type="ECO:0000313" key="20">
    <source>
        <dbReference type="Proteomes" id="UP001501442"/>
    </source>
</evidence>
<keyword evidence="10" id="KW-0234">DNA repair</keyword>
<keyword evidence="6 15" id="KW-0347">Helicase</keyword>
<evidence type="ECO:0000256" key="12">
    <source>
        <dbReference type="ARBA" id="ARBA00034617"/>
    </source>
</evidence>
<comment type="similarity">
    <text evidence="1">Belongs to the helicase family. UvrD subfamily.</text>
</comment>
<dbReference type="EC" id="5.6.2.4" evidence="13"/>
<evidence type="ECO:0000256" key="3">
    <source>
        <dbReference type="ARBA" id="ARBA00022741"/>
    </source>
</evidence>
<evidence type="ECO:0000256" key="2">
    <source>
        <dbReference type="ARBA" id="ARBA00022722"/>
    </source>
</evidence>
<evidence type="ECO:0000256" key="6">
    <source>
        <dbReference type="ARBA" id="ARBA00022806"/>
    </source>
</evidence>
<keyword evidence="5 15" id="KW-0378">Hydrolase</keyword>
<comment type="catalytic activity">
    <reaction evidence="14">
        <text>ATP + H2O = ADP + phosphate + H(+)</text>
        <dbReference type="Rhea" id="RHEA:13065"/>
        <dbReference type="ChEBI" id="CHEBI:15377"/>
        <dbReference type="ChEBI" id="CHEBI:15378"/>
        <dbReference type="ChEBI" id="CHEBI:30616"/>
        <dbReference type="ChEBI" id="CHEBI:43474"/>
        <dbReference type="ChEBI" id="CHEBI:456216"/>
        <dbReference type="EC" id="5.6.2.4"/>
    </reaction>
</comment>
<evidence type="ECO:0000256" key="7">
    <source>
        <dbReference type="ARBA" id="ARBA00022839"/>
    </source>
</evidence>
<dbReference type="PROSITE" id="PS51198">
    <property type="entry name" value="UVRD_HELICASE_ATP_BIND"/>
    <property type="match status" value="1"/>
</dbReference>
<feature type="binding site" evidence="15">
    <location>
        <begin position="41"/>
        <end position="48"/>
    </location>
    <ligand>
        <name>ATP</name>
        <dbReference type="ChEBI" id="CHEBI:30616"/>
    </ligand>
</feature>
<sequence>MSAASYRLVRRAGPAQSPPPVLDEHQRQVVAHAGGPLLVLAGPGTGKTTTIVETVVDRIENRGVDPERVLVLTFGRKAAGELRERMTGRLRRTTRTPLALTFHSYAYALLRREAVLDGDEAPRLLSGPEHLLEVRRLLTGEVADGARDWPSRLHETLKTRGFAEELRDFILRAAERGLGPSDLVTLGRGHHRDDWYAAGRFLHRYEQRFDVDPIIAYDYAELVRAAAGLLTDEDVRRRERAAYDVILVDEYQDTDPAQEYLLQQLAGGGRDLIAVGDPDQSIYGFRGADVRGILEFPQRFRTVTGEEAPVVSLRTCRRMGPVILEASRRIAGRLPLGALAGEHRELLPVEAADDEAADARAVRMVEADSASQEAALVADELRRAHLLENVPWSRMAVLVRSAVRQVPPLRRALAAAGVPVVVAGDEVPLINEPGARPFIVLLRAALRPALLDEEAAEELALGPLGGADALRLRRLRRALRDLGSLSGEDAGDGLLVRALNDPRELLLINPKVREPAERVARLIALARETVRGGGGAEDVLWAVWQESGLADRLLEQSVRGGARGAAADRDLDAVVALFDMAARFTDRLPEAGTEVFLDDLASQEIPGDSLSEQAPQGEAVRILTAHRSKGLEWDLVIVAGVQEGVWPDLRLRGSLLGSEELIEAATGLADPDDTGASLAAKMMEEERRLFYVAVTRARRRLIVTAVGGEDTEDRPSRFLRELVPDATEHAQLDERTRWLSLRALVADLRSAVGDPKTPAPLRRAAAGHLARLARAGVQGADPRDWYALTELSDPGPAFREDEKLVLSPSQVETFEKCGLRWLLAACVGAEDGGAGEFATMGRVIHAVAELVGTDENVNDVDIAKRLDEIWDDLDFRSVWYSEKQRRQAEEMVAKFMAWHERADARELVSIEEPFSLDLGRVEIRGRIDRAERDGDGRAWIVDIKTSSAVVREDDLARHPQLGVYQLAVMLGAFADKGLIEPGGAELIQVGKASFAARVRVQTQQPPSADEDPQWPRKLVDRVAEGMASPVFEARRDDHCRTCPVRGSCPAHDDGGQVTP</sequence>
<keyword evidence="7" id="KW-0269">Exonuclease</keyword>
<proteinExistence type="inferred from homology"/>
<feature type="domain" description="UvrD-like helicase C-terminal" evidence="18">
    <location>
        <begin position="331"/>
        <end position="630"/>
    </location>
</feature>
<dbReference type="InterPro" id="IPR027417">
    <property type="entry name" value="P-loop_NTPase"/>
</dbReference>
<evidence type="ECO:0000256" key="13">
    <source>
        <dbReference type="ARBA" id="ARBA00034808"/>
    </source>
</evidence>
<keyword evidence="8 15" id="KW-0067">ATP-binding</keyword>
<keyword evidence="2" id="KW-0540">Nuclease</keyword>
<dbReference type="InterPro" id="IPR013986">
    <property type="entry name" value="DExx_box_DNA_helicase_dom_sf"/>
</dbReference>
<gene>
    <name evidence="19" type="ORF">GCM10023196_062580</name>
</gene>
<dbReference type="Pfam" id="PF12705">
    <property type="entry name" value="PDDEXK_1"/>
    <property type="match status" value="1"/>
</dbReference>
<evidence type="ECO:0000313" key="19">
    <source>
        <dbReference type="EMBL" id="GAA4631789.1"/>
    </source>
</evidence>
<evidence type="ECO:0000256" key="4">
    <source>
        <dbReference type="ARBA" id="ARBA00022763"/>
    </source>
</evidence>
<dbReference type="GO" id="GO:0004386">
    <property type="term" value="F:helicase activity"/>
    <property type="evidence" value="ECO:0007669"/>
    <property type="project" value="UniProtKB-KW"/>
</dbReference>
<protein>
    <recommendedName>
        <fullName evidence="13">DNA 3'-5' helicase</fullName>
        <ecNumber evidence="13">5.6.2.4</ecNumber>
    </recommendedName>
</protein>
<comment type="caution">
    <text evidence="19">The sequence shown here is derived from an EMBL/GenBank/DDBJ whole genome shotgun (WGS) entry which is preliminary data.</text>
</comment>
<dbReference type="PANTHER" id="PTHR11070">
    <property type="entry name" value="UVRD / RECB / PCRA DNA HELICASE FAMILY MEMBER"/>
    <property type="match status" value="1"/>
</dbReference>
<feature type="domain" description="UvrD-like helicase ATP-binding" evidence="17">
    <location>
        <begin position="20"/>
        <end position="320"/>
    </location>
</feature>
<evidence type="ECO:0000256" key="1">
    <source>
        <dbReference type="ARBA" id="ARBA00009922"/>
    </source>
</evidence>
<keyword evidence="4" id="KW-0227">DNA damage</keyword>
<dbReference type="PROSITE" id="PS51217">
    <property type="entry name" value="UVRD_HELICASE_CTER"/>
    <property type="match status" value="1"/>
</dbReference>
<comment type="catalytic activity">
    <reaction evidence="12">
        <text>Couples ATP hydrolysis with the unwinding of duplex DNA by translocating in the 3'-5' direction.</text>
        <dbReference type="EC" id="5.6.2.4"/>
    </reaction>
</comment>
<dbReference type="SUPFAM" id="SSF52540">
    <property type="entry name" value="P-loop containing nucleoside triphosphate hydrolases"/>
    <property type="match status" value="1"/>
</dbReference>
<dbReference type="InterPro" id="IPR014017">
    <property type="entry name" value="DNA_helicase_UvrD-like_C"/>
</dbReference>
<evidence type="ECO:0000256" key="5">
    <source>
        <dbReference type="ARBA" id="ARBA00022801"/>
    </source>
</evidence>
<dbReference type="InterPro" id="IPR000212">
    <property type="entry name" value="DNA_helicase_UvrD/REP"/>
</dbReference>
<dbReference type="InterPro" id="IPR038726">
    <property type="entry name" value="PDDEXK_AddAB-type"/>
</dbReference>
<evidence type="ECO:0000259" key="17">
    <source>
        <dbReference type="PROSITE" id="PS51198"/>
    </source>
</evidence>
<dbReference type="InterPro" id="IPR014016">
    <property type="entry name" value="UvrD-like_ATP-bd"/>
</dbReference>
<dbReference type="PANTHER" id="PTHR11070:SF59">
    <property type="entry name" value="DNA 3'-5' HELICASE"/>
    <property type="match status" value="1"/>
</dbReference>
<dbReference type="Pfam" id="PF00580">
    <property type="entry name" value="UvrD-helicase"/>
    <property type="match status" value="1"/>
</dbReference>
<reference evidence="20" key="1">
    <citation type="journal article" date="2019" name="Int. J. Syst. Evol. Microbiol.">
        <title>The Global Catalogue of Microorganisms (GCM) 10K type strain sequencing project: providing services to taxonomists for standard genome sequencing and annotation.</title>
        <authorList>
            <consortium name="The Broad Institute Genomics Platform"/>
            <consortium name="The Broad Institute Genome Sequencing Center for Infectious Disease"/>
            <person name="Wu L."/>
            <person name="Ma J."/>
        </authorList>
    </citation>
    <scope>NUCLEOTIDE SEQUENCE [LARGE SCALE GENOMIC DNA]</scope>
    <source>
        <strain evidence="20">JCM 17939</strain>
    </source>
</reference>
<evidence type="ECO:0000256" key="14">
    <source>
        <dbReference type="ARBA" id="ARBA00048988"/>
    </source>
</evidence>
<name>A0ABP8UJX3_9ACTN</name>
<evidence type="ECO:0000259" key="18">
    <source>
        <dbReference type="PROSITE" id="PS51217"/>
    </source>
</evidence>
<dbReference type="Pfam" id="PF13361">
    <property type="entry name" value="UvrD_C"/>
    <property type="match status" value="1"/>
</dbReference>
<evidence type="ECO:0000256" key="15">
    <source>
        <dbReference type="PROSITE-ProRule" id="PRU00560"/>
    </source>
</evidence>
<dbReference type="Gene3D" id="1.10.10.160">
    <property type="match status" value="1"/>
</dbReference>
<keyword evidence="20" id="KW-1185">Reference proteome</keyword>
<dbReference type="CDD" id="cd17932">
    <property type="entry name" value="DEXQc_UvrD"/>
    <property type="match status" value="1"/>
</dbReference>
<evidence type="ECO:0000256" key="16">
    <source>
        <dbReference type="SAM" id="MobiDB-lite"/>
    </source>
</evidence>
<dbReference type="Proteomes" id="UP001501442">
    <property type="component" value="Unassembled WGS sequence"/>
</dbReference>
<evidence type="ECO:0000256" key="8">
    <source>
        <dbReference type="ARBA" id="ARBA00022840"/>
    </source>
</evidence>
<dbReference type="Gene3D" id="3.40.50.300">
    <property type="entry name" value="P-loop containing nucleotide triphosphate hydrolases"/>
    <property type="match status" value="2"/>
</dbReference>
<evidence type="ECO:0000256" key="10">
    <source>
        <dbReference type="ARBA" id="ARBA00023204"/>
    </source>
</evidence>
<dbReference type="EMBL" id="BAABHK010000009">
    <property type="protein sequence ID" value="GAA4631789.1"/>
    <property type="molecule type" value="Genomic_DNA"/>
</dbReference>
<dbReference type="Gene3D" id="1.10.486.10">
    <property type="entry name" value="PCRA, domain 4"/>
    <property type="match status" value="1"/>
</dbReference>
<keyword evidence="3 15" id="KW-0547">Nucleotide-binding</keyword>
<dbReference type="Gene3D" id="3.90.320.10">
    <property type="match status" value="1"/>
</dbReference>
<keyword evidence="11" id="KW-0413">Isomerase</keyword>
<feature type="region of interest" description="Disordered" evidence="16">
    <location>
        <begin position="1"/>
        <end position="21"/>
    </location>
</feature>
<accession>A0ABP8UJX3</accession>